<keyword evidence="2" id="KW-1185">Reference proteome</keyword>
<gene>
    <name evidence="1" type="ORF">V5O48_010580</name>
</gene>
<evidence type="ECO:0000313" key="1">
    <source>
        <dbReference type="EMBL" id="KAL0571392.1"/>
    </source>
</evidence>
<dbReference type="EMBL" id="JBAHYK010000777">
    <property type="protein sequence ID" value="KAL0571392.1"/>
    <property type="molecule type" value="Genomic_DNA"/>
</dbReference>
<sequence length="62" mass="6912">NTTTSIPRLQCNVPGTVGTEDLAYPMRPRVHIHQIKTSMTDYASDSKAMDISLREDNASNYV</sequence>
<organism evidence="1 2">
    <name type="scientific">Marasmius crinis-equi</name>
    <dbReference type="NCBI Taxonomy" id="585013"/>
    <lineage>
        <taxon>Eukaryota</taxon>
        <taxon>Fungi</taxon>
        <taxon>Dikarya</taxon>
        <taxon>Basidiomycota</taxon>
        <taxon>Agaricomycotina</taxon>
        <taxon>Agaricomycetes</taxon>
        <taxon>Agaricomycetidae</taxon>
        <taxon>Agaricales</taxon>
        <taxon>Marasmiineae</taxon>
        <taxon>Marasmiaceae</taxon>
        <taxon>Marasmius</taxon>
    </lineage>
</organism>
<accession>A0ABR3F808</accession>
<name>A0ABR3F808_9AGAR</name>
<dbReference type="Proteomes" id="UP001465976">
    <property type="component" value="Unassembled WGS sequence"/>
</dbReference>
<proteinExistence type="predicted"/>
<feature type="non-terminal residue" evidence="1">
    <location>
        <position position="1"/>
    </location>
</feature>
<evidence type="ECO:0000313" key="2">
    <source>
        <dbReference type="Proteomes" id="UP001465976"/>
    </source>
</evidence>
<reference evidence="1 2" key="1">
    <citation type="submission" date="2024-02" db="EMBL/GenBank/DDBJ databases">
        <title>A draft genome for the cacao thread blight pathogen Marasmius crinis-equi.</title>
        <authorList>
            <person name="Cohen S.P."/>
            <person name="Baruah I.K."/>
            <person name="Amoako-Attah I."/>
            <person name="Bukari Y."/>
            <person name="Meinhardt L.W."/>
            <person name="Bailey B.A."/>
        </authorList>
    </citation>
    <scope>NUCLEOTIDE SEQUENCE [LARGE SCALE GENOMIC DNA]</scope>
    <source>
        <strain evidence="1 2">GH-76</strain>
    </source>
</reference>
<protein>
    <submittedName>
        <fullName evidence="1">Uncharacterized protein</fullName>
    </submittedName>
</protein>
<comment type="caution">
    <text evidence="1">The sequence shown here is derived from an EMBL/GenBank/DDBJ whole genome shotgun (WGS) entry which is preliminary data.</text>
</comment>